<evidence type="ECO:0000256" key="5">
    <source>
        <dbReference type="ARBA" id="ARBA00022840"/>
    </source>
</evidence>
<keyword evidence="7" id="KW-0479">Metal-binding</keyword>
<comment type="subunit">
    <text evidence="7">Monomer.</text>
</comment>
<keyword evidence="1 7" id="KW-0028">Amino-acid biosynthesis</keyword>
<keyword evidence="7" id="KW-0963">Cytoplasm</keyword>
<feature type="binding site" evidence="7">
    <location>
        <position position="32"/>
    </location>
    <ligand>
        <name>substrate</name>
    </ligand>
</feature>
<reference evidence="8 9" key="1">
    <citation type="submission" date="2024-04" db="EMBL/GenBank/DDBJ databases">
        <title>Bacillus oryzaecorticis sp. nov., a moderately halophilic bacterium isolated from rice husks.</title>
        <authorList>
            <person name="Zhu H.-S."/>
        </authorList>
    </citation>
    <scope>NUCLEOTIDE SEQUENCE [LARGE SCALE GENOMIC DNA]</scope>
    <source>
        <strain evidence="8 9">ZC255</strain>
    </source>
</reference>
<feature type="binding site" evidence="7">
    <location>
        <position position="77"/>
    </location>
    <ligand>
        <name>substrate</name>
    </ligand>
</feature>
<dbReference type="SUPFAM" id="SSF52540">
    <property type="entry name" value="P-loop containing nucleoside triphosphate hydrolases"/>
    <property type="match status" value="1"/>
</dbReference>
<evidence type="ECO:0000256" key="6">
    <source>
        <dbReference type="ARBA" id="ARBA00023141"/>
    </source>
</evidence>
<comment type="pathway">
    <text evidence="7">Metabolic intermediate biosynthesis; chorismate biosynthesis; chorismate from D-erythrose 4-phosphate and phosphoenolpyruvate: step 5/7.</text>
</comment>
<comment type="subcellular location">
    <subcellularLocation>
        <location evidence="7">Cytoplasm</location>
    </subcellularLocation>
</comment>
<sequence length="165" mass="19014">MPIFLTGFMGVGKTTVGKRLGELQQLPVIDMDHYIEEKEGMKIKDIFSEKGEWHFRSIETAALKDLMKVEAVITTGGGIIERLENREMLAAVQTVFHLFCSFEVLWERLEGDSERPLVQKNSMDGLLELYNRRLPLYRNVSKIEIDTTYKTIDETISELKRNLTS</sequence>
<dbReference type="Proteomes" id="UP001389717">
    <property type="component" value="Unassembled WGS sequence"/>
</dbReference>
<keyword evidence="3 7" id="KW-0547">Nucleotide-binding</keyword>
<proteinExistence type="inferred from homology"/>
<dbReference type="PRINTS" id="PR01100">
    <property type="entry name" value="SHIKIMTKNASE"/>
</dbReference>
<evidence type="ECO:0000256" key="3">
    <source>
        <dbReference type="ARBA" id="ARBA00022741"/>
    </source>
</evidence>
<name>A0ABU9KGU6_9BACI</name>
<feature type="binding site" evidence="7">
    <location>
        <begin position="10"/>
        <end position="15"/>
    </location>
    <ligand>
        <name>ATP</name>
        <dbReference type="ChEBI" id="CHEBI:30616"/>
    </ligand>
</feature>
<evidence type="ECO:0000313" key="8">
    <source>
        <dbReference type="EMBL" id="MEL3974073.1"/>
    </source>
</evidence>
<dbReference type="InterPro" id="IPR031322">
    <property type="entry name" value="Shikimate/glucono_kinase"/>
</dbReference>
<dbReference type="PANTHER" id="PTHR21087">
    <property type="entry name" value="SHIKIMATE KINASE"/>
    <property type="match status" value="1"/>
</dbReference>
<evidence type="ECO:0000256" key="7">
    <source>
        <dbReference type="HAMAP-Rule" id="MF_00109"/>
    </source>
</evidence>
<evidence type="ECO:0000313" key="9">
    <source>
        <dbReference type="Proteomes" id="UP001389717"/>
    </source>
</evidence>
<keyword evidence="9" id="KW-1185">Reference proteome</keyword>
<dbReference type="HAMAP" id="MF_00109">
    <property type="entry name" value="Shikimate_kinase"/>
    <property type="match status" value="1"/>
</dbReference>
<dbReference type="RefSeq" id="WP_341985591.1">
    <property type="nucleotide sequence ID" value="NZ_JBBYAF010000042.1"/>
</dbReference>
<protein>
    <recommendedName>
        <fullName evidence="7">Shikimate kinase</fullName>
        <shortName evidence="7">SK</shortName>
        <ecNumber evidence="7">2.7.1.71</ecNumber>
    </recommendedName>
</protein>
<evidence type="ECO:0000256" key="2">
    <source>
        <dbReference type="ARBA" id="ARBA00022679"/>
    </source>
</evidence>
<dbReference type="PANTHER" id="PTHR21087:SF16">
    <property type="entry name" value="SHIKIMATE KINASE 1, CHLOROPLASTIC"/>
    <property type="match status" value="1"/>
</dbReference>
<feature type="binding site" evidence="7">
    <location>
        <position position="14"/>
    </location>
    <ligand>
        <name>Mg(2+)</name>
        <dbReference type="ChEBI" id="CHEBI:18420"/>
    </ligand>
</feature>
<comment type="similarity">
    <text evidence="7">Belongs to the shikimate kinase family.</text>
</comment>
<keyword evidence="5 7" id="KW-0067">ATP-binding</keyword>
<evidence type="ECO:0000256" key="1">
    <source>
        <dbReference type="ARBA" id="ARBA00022605"/>
    </source>
</evidence>
<comment type="caution">
    <text evidence="7">Lacks conserved residue(s) required for the propagation of feature annotation.</text>
</comment>
<dbReference type="EMBL" id="JBBYAF010000042">
    <property type="protein sequence ID" value="MEL3974073.1"/>
    <property type="molecule type" value="Genomic_DNA"/>
</dbReference>
<dbReference type="GO" id="GO:0004765">
    <property type="term" value="F:shikimate kinase activity"/>
    <property type="evidence" value="ECO:0007669"/>
    <property type="project" value="UniProtKB-EC"/>
</dbReference>
<keyword evidence="2 7" id="KW-0808">Transferase</keyword>
<accession>A0ABU9KGU6</accession>
<dbReference type="CDD" id="cd00464">
    <property type="entry name" value="SK"/>
    <property type="match status" value="1"/>
</dbReference>
<dbReference type="Gene3D" id="3.40.50.300">
    <property type="entry name" value="P-loop containing nucleotide triphosphate hydrolases"/>
    <property type="match status" value="1"/>
</dbReference>
<dbReference type="InterPro" id="IPR000623">
    <property type="entry name" value="Shikimate_kinase/TSH1"/>
</dbReference>
<comment type="caution">
    <text evidence="8">The sequence shown here is derived from an EMBL/GenBank/DDBJ whole genome shotgun (WGS) entry which is preliminary data.</text>
</comment>
<dbReference type="Pfam" id="PF01202">
    <property type="entry name" value="SKI"/>
    <property type="match status" value="1"/>
</dbReference>
<organism evidence="8 9">
    <name type="scientific">Rossellomorea oryzaecorticis</name>
    <dbReference type="NCBI Taxonomy" id="1396505"/>
    <lineage>
        <taxon>Bacteria</taxon>
        <taxon>Bacillati</taxon>
        <taxon>Bacillota</taxon>
        <taxon>Bacilli</taxon>
        <taxon>Bacillales</taxon>
        <taxon>Bacillaceae</taxon>
        <taxon>Rossellomorea</taxon>
    </lineage>
</organism>
<dbReference type="EC" id="2.7.1.71" evidence="7"/>
<feature type="binding site" evidence="7">
    <location>
        <position position="56"/>
    </location>
    <ligand>
        <name>substrate</name>
    </ligand>
</feature>
<dbReference type="InterPro" id="IPR027417">
    <property type="entry name" value="P-loop_NTPase"/>
</dbReference>
<gene>
    <name evidence="7" type="primary">aroK</name>
    <name evidence="8" type="ORF">AAEO50_17455</name>
</gene>
<feature type="binding site" evidence="7">
    <location>
        <position position="115"/>
    </location>
    <ligand>
        <name>ATP</name>
        <dbReference type="ChEBI" id="CHEBI:30616"/>
    </ligand>
</feature>
<comment type="catalytic activity">
    <reaction evidence="7">
        <text>shikimate + ATP = 3-phosphoshikimate + ADP + H(+)</text>
        <dbReference type="Rhea" id="RHEA:13121"/>
        <dbReference type="ChEBI" id="CHEBI:15378"/>
        <dbReference type="ChEBI" id="CHEBI:30616"/>
        <dbReference type="ChEBI" id="CHEBI:36208"/>
        <dbReference type="ChEBI" id="CHEBI:145989"/>
        <dbReference type="ChEBI" id="CHEBI:456216"/>
        <dbReference type="EC" id="2.7.1.71"/>
    </reaction>
</comment>
<comment type="cofactor">
    <cofactor evidence="7">
        <name>Mg(2+)</name>
        <dbReference type="ChEBI" id="CHEBI:18420"/>
    </cofactor>
    <text evidence="7">Binds 1 Mg(2+) ion per subunit.</text>
</comment>
<feature type="binding site" evidence="7">
    <location>
        <position position="133"/>
    </location>
    <ligand>
        <name>substrate</name>
    </ligand>
</feature>
<keyword evidence="6 7" id="KW-0057">Aromatic amino acid biosynthesis</keyword>
<evidence type="ECO:0000256" key="4">
    <source>
        <dbReference type="ARBA" id="ARBA00022777"/>
    </source>
</evidence>
<keyword evidence="4 7" id="KW-0418">Kinase</keyword>
<comment type="function">
    <text evidence="7">Catalyzes the specific phosphorylation of the 3-hydroxyl group of shikimic acid using ATP as a cosubstrate.</text>
</comment>
<keyword evidence="7" id="KW-0460">Magnesium</keyword>